<dbReference type="Gene3D" id="3.90.70.200">
    <property type="entry name" value="Plus-3 domain"/>
    <property type="match status" value="1"/>
</dbReference>
<name>A0A9R0J7Z4_SPIOL</name>
<dbReference type="InterPro" id="IPR011011">
    <property type="entry name" value="Znf_FYVE_PHD"/>
</dbReference>
<dbReference type="InterPro" id="IPR055198">
    <property type="entry name" value="NSD_PHD"/>
</dbReference>
<feature type="compositionally biased region" description="Basic and acidic residues" evidence="4">
    <location>
        <begin position="603"/>
        <end position="619"/>
    </location>
</feature>
<reference evidence="8" key="2">
    <citation type="submission" date="2025-08" db="UniProtKB">
        <authorList>
            <consortium name="RefSeq"/>
        </authorList>
    </citation>
    <scope>IDENTIFICATION</scope>
    <source>
        <tissue evidence="8">Leaf</tissue>
    </source>
</reference>
<keyword evidence="1" id="KW-0479">Metal-binding</keyword>
<dbReference type="Gene3D" id="3.30.40.10">
    <property type="entry name" value="Zinc/RING finger domain, C3HC4 (zinc finger)"/>
    <property type="match status" value="1"/>
</dbReference>
<keyword evidence="3" id="KW-0862">Zinc</keyword>
<dbReference type="SMART" id="SM00249">
    <property type="entry name" value="PHD"/>
    <property type="match status" value="1"/>
</dbReference>
<dbReference type="PROSITE" id="PS51925">
    <property type="entry name" value="SWIB_MDM2"/>
    <property type="match status" value="1"/>
</dbReference>
<keyword evidence="7" id="KW-1185">Reference proteome</keyword>
<feature type="domain" description="DM2" evidence="6">
    <location>
        <begin position="237"/>
        <end position="320"/>
    </location>
</feature>
<dbReference type="Pfam" id="PF25980">
    <property type="entry name" value="NERD_plant"/>
    <property type="match status" value="1"/>
</dbReference>
<dbReference type="SUPFAM" id="SSF47592">
    <property type="entry name" value="SWIB/MDM2 domain"/>
    <property type="match status" value="1"/>
</dbReference>
<dbReference type="AlphaFoldDB" id="A0A9R0J7Z4"/>
<dbReference type="KEGG" id="soe:110801282"/>
<dbReference type="InterPro" id="IPR036885">
    <property type="entry name" value="SWIB_MDM2_dom_sf"/>
</dbReference>
<dbReference type="RefSeq" id="XP_021862322.1">
    <property type="nucleotide sequence ID" value="XM_022006630.2"/>
</dbReference>
<keyword evidence="2" id="KW-0863">Zinc-finger</keyword>
<dbReference type="InterPro" id="IPR004343">
    <property type="entry name" value="Plus-3_dom"/>
</dbReference>
<dbReference type="Pfam" id="PF03126">
    <property type="entry name" value="Plus-3"/>
    <property type="match status" value="1"/>
</dbReference>
<gene>
    <name evidence="8" type="primary">LOC110801282</name>
</gene>
<evidence type="ECO:0000259" key="5">
    <source>
        <dbReference type="PROSITE" id="PS51360"/>
    </source>
</evidence>
<dbReference type="InterPro" id="IPR045894">
    <property type="entry name" value="At5g08430-like"/>
</dbReference>
<dbReference type="PROSITE" id="PS51360">
    <property type="entry name" value="PLUS3"/>
    <property type="match status" value="1"/>
</dbReference>
<evidence type="ECO:0000259" key="6">
    <source>
        <dbReference type="PROSITE" id="PS51925"/>
    </source>
</evidence>
<dbReference type="PANTHER" id="PTHR46851:SF22">
    <property type="entry name" value="ZINC ION BINDING _ DNA BINDING PROTEIN"/>
    <property type="match status" value="1"/>
</dbReference>
<dbReference type="Pfam" id="PF22908">
    <property type="entry name" value="PHD_NSD"/>
    <property type="match status" value="1"/>
</dbReference>
<dbReference type="PANTHER" id="PTHR46851">
    <property type="entry name" value="OS01G0884500 PROTEIN"/>
    <property type="match status" value="1"/>
</dbReference>
<sequence>MGKKPKQKKSTSNRRRKEEVSEDWCFVCKEGGDLILCDHKDCLKSYHPQCVGKDDSILDREENFRCDWHFCFNCKRAAKFHCFCCPNAVCGLCVGEAEFVTVRGIKGFCCNCLRLALLWEEKKDVDSDGEKVDFTERGTCEFLFMDYWEIIKKTEGLELEDLQKAHTLLKKGRNYKYLDDRDEFAYSNQDMLKLSNFEDWEWETIEDYSPSKKEKKKKRKTSMKRTVSVQSKEKSNKKEFIGWASKPLVHFLASLGVDTSTELSQYDVVDVVMKYVNEKKLFNPMRKKMILCDLSLRSLLGKSLVSKHRIYDLLEPHLAANQEEPLEHVSSSSNEDLKPLIRLCKRKNKRNNDGLRHKEKVISKSTMASIVPENIKLVYLKRSLVEELLKKSDTFESFDTKVTGSFIRVESDPDDYMQQNSHQLVQVTGIINRSVEGENMKVILHVSCMPLDISIHMLSESDFTKEECDQLHQQMKDGLLKKLTVVELEHKARMLREDIIKHWIVKEFAVLKSKMDKANEKGWRRELVEYTERRKLLESPSEQLRLIQQIPEVIADDVKQETSSVGANESWERSFCSENNLNKVKAAASKLEDPIVSPAKVEELHSASAHNEDVPDTEKGNQGSDHFGFQNDVKIKTASKQENPELHCAAAQSEDDPVTETGYQESDHLEFQNDVELKTESKQENHTVSPAKGEELHSAAAQTENDPDTEKENQGSGHFEYQNDVKLKTGMQTTDLGDDHEREKKKIGVHIIDLSDNERVKKTMRRYAPAETEQNEWYCMGPLGDVRGPYKMSMLKQWNELAAPFANKFKVWKIGQCEKDRVPLPDACRLVSTSK</sequence>
<dbReference type="InterPro" id="IPR036128">
    <property type="entry name" value="Plus3-like_sf"/>
</dbReference>
<dbReference type="SUPFAM" id="SSF57903">
    <property type="entry name" value="FYVE/PHD zinc finger"/>
    <property type="match status" value="1"/>
</dbReference>
<dbReference type="GeneID" id="110801282"/>
<feature type="region of interest" description="Disordered" evidence="4">
    <location>
        <begin position="678"/>
        <end position="725"/>
    </location>
</feature>
<evidence type="ECO:0000313" key="8">
    <source>
        <dbReference type="RefSeq" id="XP_021862322.1"/>
    </source>
</evidence>
<dbReference type="InterPro" id="IPR035445">
    <property type="entry name" value="GYF-like_dom_sf"/>
</dbReference>
<dbReference type="Pfam" id="PF02201">
    <property type="entry name" value="SWIB"/>
    <property type="match status" value="1"/>
</dbReference>
<dbReference type="SUPFAM" id="SSF55277">
    <property type="entry name" value="GYF domain"/>
    <property type="match status" value="1"/>
</dbReference>
<dbReference type="Gene3D" id="3.30.1490.40">
    <property type="match status" value="1"/>
</dbReference>
<dbReference type="GO" id="GO:0003677">
    <property type="term" value="F:DNA binding"/>
    <property type="evidence" value="ECO:0007669"/>
    <property type="project" value="InterPro"/>
</dbReference>
<organism evidence="7 8">
    <name type="scientific">Spinacia oleracea</name>
    <name type="common">Spinach</name>
    <dbReference type="NCBI Taxonomy" id="3562"/>
    <lineage>
        <taxon>Eukaryota</taxon>
        <taxon>Viridiplantae</taxon>
        <taxon>Streptophyta</taxon>
        <taxon>Embryophyta</taxon>
        <taxon>Tracheophyta</taxon>
        <taxon>Spermatophyta</taxon>
        <taxon>Magnoliopsida</taxon>
        <taxon>eudicotyledons</taxon>
        <taxon>Gunneridae</taxon>
        <taxon>Pentapetalae</taxon>
        <taxon>Caryophyllales</taxon>
        <taxon>Chenopodiaceae</taxon>
        <taxon>Chenopodioideae</taxon>
        <taxon>Anserineae</taxon>
        <taxon>Spinacia</taxon>
    </lineage>
</organism>
<evidence type="ECO:0000256" key="4">
    <source>
        <dbReference type="SAM" id="MobiDB-lite"/>
    </source>
</evidence>
<protein>
    <submittedName>
        <fullName evidence="8">Uncharacterized protein At5g08430 isoform X1</fullName>
    </submittedName>
</protein>
<reference evidence="7" key="1">
    <citation type="journal article" date="2021" name="Nat. Commun.">
        <title>Genomic analyses provide insights into spinach domestication and the genetic basis of agronomic traits.</title>
        <authorList>
            <person name="Cai X."/>
            <person name="Sun X."/>
            <person name="Xu C."/>
            <person name="Sun H."/>
            <person name="Wang X."/>
            <person name="Ge C."/>
            <person name="Zhang Z."/>
            <person name="Wang Q."/>
            <person name="Fei Z."/>
            <person name="Jiao C."/>
            <person name="Wang Q."/>
        </authorList>
    </citation>
    <scope>NUCLEOTIDE SEQUENCE [LARGE SCALE GENOMIC DNA]</scope>
    <source>
        <strain evidence="7">cv. Varoflay</strain>
    </source>
</reference>
<dbReference type="CDD" id="cd15568">
    <property type="entry name" value="PHD5_NSD"/>
    <property type="match status" value="1"/>
</dbReference>
<dbReference type="GO" id="GO:0008270">
    <property type="term" value="F:zinc ion binding"/>
    <property type="evidence" value="ECO:0007669"/>
    <property type="project" value="UniProtKB-KW"/>
</dbReference>
<dbReference type="Proteomes" id="UP000813463">
    <property type="component" value="Chromosome 2"/>
</dbReference>
<proteinExistence type="predicted"/>
<dbReference type="InterPro" id="IPR058668">
    <property type="entry name" value="NERD_dom"/>
</dbReference>
<dbReference type="InterPro" id="IPR013083">
    <property type="entry name" value="Znf_RING/FYVE/PHD"/>
</dbReference>
<dbReference type="InterPro" id="IPR001965">
    <property type="entry name" value="Znf_PHD"/>
</dbReference>
<dbReference type="Gene3D" id="1.10.245.10">
    <property type="entry name" value="SWIB/MDM2 domain"/>
    <property type="match status" value="1"/>
</dbReference>
<dbReference type="InterPro" id="IPR003121">
    <property type="entry name" value="SWIB_MDM2_domain"/>
</dbReference>
<dbReference type="OrthoDB" id="1870062at2759"/>
<feature type="domain" description="Plus3" evidence="5">
    <location>
        <begin position="369"/>
        <end position="500"/>
    </location>
</feature>
<dbReference type="CDD" id="cd10567">
    <property type="entry name" value="SWIB-MDM2_like"/>
    <property type="match status" value="1"/>
</dbReference>
<dbReference type="SUPFAM" id="SSF159042">
    <property type="entry name" value="Plus3-like"/>
    <property type="match status" value="1"/>
</dbReference>
<evidence type="ECO:0000256" key="1">
    <source>
        <dbReference type="ARBA" id="ARBA00022723"/>
    </source>
</evidence>
<accession>A0A9R0J7Z4</accession>
<dbReference type="SMART" id="SM00719">
    <property type="entry name" value="Plus3"/>
    <property type="match status" value="1"/>
</dbReference>
<dbReference type="InterPro" id="IPR019786">
    <property type="entry name" value="Zinc_finger_PHD-type_CS"/>
</dbReference>
<dbReference type="PROSITE" id="PS01359">
    <property type="entry name" value="ZF_PHD_1"/>
    <property type="match status" value="1"/>
</dbReference>
<feature type="region of interest" description="Disordered" evidence="4">
    <location>
        <begin position="603"/>
        <end position="629"/>
    </location>
</feature>
<evidence type="ECO:0000313" key="7">
    <source>
        <dbReference type="Proteomes" id="UP000813463"/>
    </source>
</evidence>
<evidence type="ECO:0000256" key="3">
    <source>
        <dbReference type="ARBA" id="ARBA00022833"/>
    </source>
</evidence>
<evidence type="ECO:0000256" key="2">
    <source>
        <dbReference type="ARBA" id="ARBA00022771"/>
    </source>
</evidence>